<accession>A0A2K2FW53</accession>
<reference evidence="3 4" key="1">
    <citation type="submission" date="2016-05" db="EMBL/GenBank/DDBJ databases">
        <title>Complete genome sequence of Novosphingobium guangzhouense SA925(T).</title>
        <authorList>
            <person name="Sha S."/>
        </authorList>
    </citation>
    <scope>NUCLEOTIDE SEQUENCE [LARGE SCALE GENOMIC DNA]</scope>
    <source>
        <strain evidence="3 4">SA925</strain>
    </source>
</reference>
<evidence type="ECO:0000313" key="3">
    <source>
        <dbReference type="EMBL" id="PNU03019.1"/>
    </source>
</evidence>
<dbReference type="RefSeq" id="WP_103098171.1">
    <property type="nucleotide sequence ID" value="NZ_LYMM01000062.1"/>
</dbReference>
<dbReference type="EMBL" id="LYMM01000062">
    <property type="protein sequence ID" value="PNU03019.1"/>
    <property type="molecule type" value="Genomic_DNA"/>
</dbReference>
<feature type="region of interest" description="Disordered" evidence="1">
    <location>
        <begin position="1"/>
        <end position="30"/>
    </location>
</feature>
<dbReference type="AlphaFoldDB" id="A0A2K2FW53"/>
<keyword evidence="2" id="KW-1133">Transmembrane helix</keyword>
<proteinExistence type="predicted"/>
<gene>
    <name evidence="3" type="ORF">A8V01_07145</name>
</gene>
<sequence>MAEETVTTEHPTNTAPGHTTTIIRESRSTGGGTGIVMALVLLVAIVGGIYLFSQNSETAKDNAIANAANDVGAAATKVGDAAQDAVKTDK</sequence>
<keyword evidence="4" id="KW-1185">Reference proteome</keyword>
<keyword evidence="2" id="KW-0812">Transmembrane</keyword>
<protein>
    <submittedName>
        <fullName evidence="3">Uncharacterized protein</fullName>
    </submittedName>
</protein>
<evidence type="ECO:0000256" key="2">
    <source>
        <dbReference type="SAM" id="Phobius"/>
    </source>
</evidence>
<feature type="transmembrane region" description="Helical" evidence="2">
    <location>
        <begin position="34"/>
        <end position="52"/>
    </location>
</feature>
<organism evidence="3 4">
    <name type="scientific">Novosphingobium guangzhouense</name>
    <dbReference type="NCBI Taxonomy" id="1850347"/>
    <lineage>
        <taxon>Bacteria</taxon>
        <taxon>Pseudomonadati</taxon>
        <taxon>Pseudomonadota</taxon>
        <taxon>Alphaproteobacteria</taxon>
        <taxon>Sphingomonadales</taxon>
        <taxon>Sphingomonadaceae</taxon>
        <taxon>Novosphingobium</taxon>
    </lineage>
</organism>
<evidence type="ECO:0000256" key="1">
    <source>
        <dbReference type="SAM" id="MobiDB-lite"/>
    </source>
</evidence>
<name>A0A2K2FW53_9SPHN</name>
<keyword evidence="2" id="KW-0472">Membrane</keyword>
<comment type="caution">
    <text evidence="3">The sequence shown here is derived from an EMBL/GenBank/DDBJ whole genome shotgun (WGS) entry which is preliminary data.</text>
</comment>
<dbReference type="Proteomes" id="UP000236327">
    <property type="component" value="Unassembled WGS sequence"/>
</dbReference>
<evidence type="ECO:0000313" key="4">
    <source>
        <dbReference type="Proteomes" id="UP000236327"/>
    </source>
</evidence>
<feature type="compositionally biased region" description="Polar residues" evidence="1">
    <location>
        <begin position="8"/>
        <end position="23"/>
    </location>
</feature>